<reference evidence="1 2" key="1">
    <citation type="submission" date="2018-02" db="EMBL/GenBank/DDBJ databases">
        <title>Comparative genomes isolates from brazilian mangrove.</title>
        <authorList>
            <person name="Araujo J.E."/>
            <person name="Taketani R.G."/>
            <person name="Silva M.C.P."/>
            <person name="Loureco M.V."/>
            <person name="Andreote F.D."/>
        </authorList>
    </citation>
    <scope>NUCLEOTIDE SEQUENCE [LARGE SCALE GENOMIC DNA]</scope>
    <source>
        <strain evidence="1 2">Hex-1 MGV</strain>
    </source>
</reference>
<protein>
    <submittedName>
        <fullName evidence="1">SAM-dependent methyltransferase</fullName>
    </submittedName>
</protein>
<evidence type="ECO:0000313" key="2">
    <source>
        <dbReference type="Proteomes" id="UP000238322"/>
    </source>
</evidence>
<gene>
    <name evidence="1" type="ORF">C5Y83_05080</name>
</gene>
<organism evidence="1 2">
    <name type="scientific">Blastopirellula marina</name>
    <dbReference type="NCBI Taxonomy" id="124"/>
    <lineage>
        <taxon>Bacteria</taxon>
        <taxon>Pseudomonadati</taxon>
        <taxon>Planctomycetota</taxon>
        <taxon>Planctomycetia</taxon>
        <taxon>Pirellulales</taxon>
        <taxon>Pirellulaceae</taxon>
        <taxon>Blastopirellula</taxon>
    </lineage>
</organism>
<dbReference type="EMBL" id="PUHY01000005">
    <property type="protein sequence ID" value="PQO37322.1"/>
    <property type="molecule type" value="Genomic_DNA"/>
</dbReference>
<dbReference type="RefSeq" id="WP_105328573.1">
    <property type="nucleotide sequence ID" value="NZ_PUHY01000005.1"/>
</dbReference>
<keyword evidence="1" id="KW-0489">Methyltransferase</keyword>
<keyword evidence="1" id="KW-0808">Transferase</keyword>
<sequence>MPFELNRVVPWGRSYDEYVRMFDLRDEQLGQRILGCADGPAAFNVELTHRGGQIMSCDPLYGYSPTEIQARIDECFELVLRQTRNNADGFVWSETIPSVEALGEIRRQAMDAFLKDLPIGRSAGRYVAAELPDLPFRDGAFDLALCSHFLFPYDTLGLDFHRQSVASLLRVAQEVRIFPLLTLDRRLSPYLNQVVQMAESIGCTADVVPTNYEFQRGANRMLVLRNVVAR</sequence>
<accession>A0A2S8FYQ6</accession>
<proteinExistence type="predicted"/>
<evidence type="ECO:0000313" key="1">
    <source>
        <dbReference type="EMBL" id="PQO37322.1"/>
    </source>
</evidence>
<dbReference type="Proteomes" id="UP000238322">
    <property type="component" value="Unassembled WGS sequence"/>
</dbReference>
<dbReference type="OrthoDB" id="9787807at2"/>
<dbReference type="AlphaFoldDB" id="A0A2S8FYQ6"/>
<dbReference type="GO" id="GO:0032259">
    <property type="term" value="P:methylation"/>
    <property type="evidence" value="ECO:0007669"/>
    <property type="project" value="UniProtKB-KW"/>
</dbReference>
<name>A0A2S8FYQ6_9BACT</name>
<dbReference type="GO" id="GO:0008168">
    <property type="term" value="F:methyltransferase activity"/>
    <property type="evidence" value="ECO:0007669"/>
    <property type="project" value="UniProtKB-KW"/>
</dbReference>
<comment type="caution">
    <text evidence="1">The sequence shown here is derived from an EMBL/GenBank/DDBJ whole genome shotgun (WGS) entry which is preliminary data.</text>
</comment>